<dbReference type="Gene3D" id="3.40.50.150">
    <property type="entry name" value="Vaccinia Virus protein VP39"/>
    <property type="match status" value="1"/>
</dbReference>
<reference evidence="2 3" key="1">
    <citation type="journal article" date="2020" name="Cell Host Microbe">
        <title>Functional and Genomic Variation between Human-Derived Isolates of Lachnospiraceae Reveals Inter- and Intra-Species Diversity.</title>
        <authorList>
            <person name="Sorbara M.T."/>
            <person name="Littmann E.R."/>
            <person name="Fontana E."/>
            <person name="Moody T.U."/>
            <person name="Kohout C.E."/>
            <person name="Gjonbalaj M."/>
            <person name="Eaton V."/>
            <person name="Seok R."/>
            <person name="Leiner I.M."/>
            <person name="Pamer E.G."/>
        </authorList>
    </citation>
    <scope>NUCLEOTIDE SEQUENCE [LARGE SCALE GENOMIC DNA]</scope>
    <source>
        <strain evidence="2 3">MSK.17.74</strain>
    </source>
</reference>
<dbReference type="CDD" id="cd02440">
    <property type="entry name" value="AdoMet_MTases"/>
    <property type="match status" value="1"/>
</dbReference>
<dbReference type="GO" id="GO:0032259">
    <property type="term" value="P:methylation"/>
    <property type="evidence" value="ECO:0007669"/>
    <property type="project" value="UniProtKB-KW"/>
</dbReference>
<dbReference type="PANTHER" id="PTHR42912:SF80">
    <property type="entry name" value="METHYLTRANSFERASE DOMAIN-CONTAINING PROTEIN"/>
    <property type="match status" value="1"/>
</dbReference>
<evidence type="ECO:0000259" key="1">
    <source>
        <dbReference type="Pfam" id="PF08241"/>
    </source>
</evidence>
<evidence type="ECO:0000313" key="2">
    <source>
        <dbReference type="EMBL" id="NSG85512.1"/>
    </source>
</evidence>
<sequence>MAELLKNIQSYWDMRAGGFSDASMEERKTEPGERWENIFKNSLKTGCHVLDDGCGAGFFTTLLASMGFQVTAVDYSTKMLEEVRRNLETEGLKAELHQMDVQSLEFADNSFDAVVSRNVFWNLEHADKAYEEAYRVLKKDGILILEDGNYYRRFFSDKYQKAYDEFQRGHEKEEQGCHARHNKENVDFSIMDEIAKKLPMSQVDRPAWDFNKLVETGFHKIQVEIAGSPLPMSFCIVAQKG</sequence>
<dbReference type="GeneID" id="69515192"/>
<comment type="caution">
    <text evidence="2">The sequence shown here is derived from an EMBL/GenBank/DDBJ whole genome shotgun (WGS) entry which is preliminary data.</text>
</comment>
<dbReference type="Pfam" id="PF08241">
    <property type="entry name" value="Methyltransf_11"/>
    <property type="match status" value="1"/>
</dbReference>
<feature type="domain" description="Methyltransferase type 11" evidence="1">
    <location>
        <begin position="50"/>
        <end position="145"/>
    </location>
</feature>
<dbReference type="RefSeq" id="WP_118579988.1">
    <property type="nucleotide sequence ID" value="NZ_JAAITS010000021.1"/>
</dbReference>
<dbReference type="EMBL" id="JAAITS010000021">
    <property type="protein sequence ID" value="NSG85512.1"/>
    <property type="molecule type" value="Genomic_DNA"/>
</dbReference>
<accession>A0ABX2H7Q8</accession>
<dbReference type="InterPro" id="IPR013216">
    <property type="entry name" value="Methyltransf_11"/>
</dbReference>
<evidence type="ECO:0000313" key="3">
    <source>
        <dbReference type="Proteomes" id="UP001644719"/>
    </source>
</evidence>
<keyword evidence="2" id="KW-0489">Methyltransferase</keyword>
<dbReference type="InterPro" id="IPR050508">
    <property type="entry name" value="Methyltransf_Superfamily"/>
</dbReference>
<dbReference type="GO" id="GO:0008168">
    <property type="term" value="F:methyltransferase activity"/>
    <property type="evidence" value="ECO:0007669"/>
    <property type="project" value="UniProtKB-KW"/>
</dbReference>
<keyword evidence="2" id="KW-0808">Transferase</keyword>
<name>A0ABX2H7Q8_9FIRM</name>
<protein>
    <submittedName>
        <fullName evidence="2">Class I SAM-dependent methyltransferase</fullName>
    </submittedName>
</protein>
<dbReference type="InterPro" id="IPR029063">
    <property type="entry name" value="SAM-dependent_MTases_sf"/>
</dbReference>
<dbReference type="SUPFAM" id="SSF53335">
    <property type="entry name" value="S-adenosyl-L-methionine-dependent methyltransferases"/>
    <property type="match status" value="1"/>
</dbReference>
<organism evidence="2 3">
    <name type="scientific">Blautia faecis</name>
    <dbReference type="NCBI Taxonomy" id="871665"/>
    <lineage>
        <taxon>Bacteria</taxon>
        <taxon>Bacillati</taxon>
        <taxon>Bacillota</taxon>
        <taxon>Clostridia</taxon>
        <taxon>Lachnospirales</taxon>
        <taxon>Lachnospiraceae</taxon>
        <taxon>Blautia</taxon>
    </lineage>
</organism>
<dbReference type="PANTHER" id="PTHR42912">
    <property type="entry name" value="METHYLTRANSFERASE"/>
    <property type="match status" value="1"/>
</dbReference>
<dbReference type="Proteomes" id="UP001644719">
    <property type="component" value="Unassembled WGS sequence"/>
</dbReference>
<keyword evidence="3" id="KW-1185">Reference proteome</keyword>
<gene>
    <name evidence="2" type="ORF">G5B17_08700</name>
</gene>
<proteinExistence type="predicted"/>